<comment type="similarity">
    <text evidence="1 4">Belongs to the N(4)/N(6)-methyltransferase family.</text>
</comment>
<evidence type="ECO:0000256" key="1">
    <source>
        <dbReference type="ARBA" id="ARBA00006594"/>
    </source>
</evidence>
<keyword evidence="8" id="KW-1185">Reference proteome</keyword>
<dbReference type="SUPFAM" id="SSF53335">
    <property type="entry name" value="S-adenosyl-L-methionine-dependent methyltransferases"/>
    <property type="match status" value="1"/>
</dbReference>
<dbReference type="PRINTS" id="PR00508">
    <property type="entry name" value="S21N4MTFRASE"/>
</dbReference>
<dbReference type="EC" id="2.1.1.-" evidence="4"/>
<feature type="domain" description="DNA methylase N-4/N-6" evidence="6">
    <location>
        <begin position="28"/>
        <end position="235"/>
    </location>
</feature>
<organism evidence="7 8">
    <name type="scientific">Promicromonospora umidemergens</name>
    <dbReference type="NCBI Taxonomy" id="629679"/>
    <lineage>
        <taxon>Bacteria</taxon>
        <taxon>Bacillati</taxon>
        <taxon>Actinomycetota</taxon>
        <taxon>Actinomycetes</taxon>
        <taxon>Micrococcales</taxon>
        <taxon>Promicromonosporaceae</taxon>
        <taxon>Promicromonospora</taxon>
    </lineage>
</organism>
<evidence type="ECO:0000256" key="2">
    <source>
        <dbReference type="ARBA" id="ARBA00022603"/>
    </source>
</evidence>
<dbReference type="PROSITE" id="PS00092">
    <property type="entry name" value="N6_MTASE"/>
    <property type="match status" value="1"/>
</dbReference>
<evidence type="ECO:0000256" key="5">
    <source>
        <dbReference type="SAM" id="MobiDB-lite"/>
    </source>
</evidence>
<evidence type="ECO:0000313" key="7">
    <source>
        <dbReference type="EMBL" id="GAA4726929.1"/>
    </source>
</evidence>
<dbReference type="Proteomes" id="UP001500843">
    <property type="component" value="Unassembled WGS sequence"/>
</dbReference>
<evidence type="ECO:0000256" key="3">
    <source>
        <dbReference type="ARBA" id="ARBA00022679"/>
    </source>
</evidence>
<dbReference type="Gene3D" id="3.40.50.150">
    <property type="entry name" value="Vaccinia Virus protein VP39"/>
    <property type="match status" value="1"/>
</dbReference>
<dbReference type="PANTHER" id="PTHR13370">
    <property type="entry name" value="RNA METHYLASE-RELATED"/>
    <property type="match status" value="1"/>
</dbReference>
<dbReference type="EMBL" id="BAABHM010000046">
    <property type="protein sequence ID" value="GAA4726929.1"/>
    <property type="molecule type" value="Genomic_DNA"/>
</dbReference>
<feature type="region of interest" description="Disordered" evidence="5">
    <location>
        <begin position="132"/>
        <end position="152"/>
    </location>
</feature>
<dbReference type="InterPro" id="IPR002052">
    <property type="entry name" value="DNA_methylase_N6_adenine_CS"/>
</dbReference>
<dbReference type="Pfam" id="PF01555">
    <property type="entry name" value="N6_N4_Mtase"/>
    <property type="match status" value="1"/>
</dbReference>
<dbReference type="InterPro" id="IPR002941">
    <property type="entry name" value="DNA_methylase_N4/N6"/>
</dbReference>
<dbReference type="RefSeq" id="WP_301313126.1">
    <property type="nucleotide sequence ID" value="NZ_BAABHM010000046.1"/>
</dbReference>
<proteinExistence type="inferred from homology"/>
<dbReference type="InterPro" id="IPR001091">
    <property type="entry name" value="RM_Methyltransferase"/>
</dbReference>
<name>A0ABP8YI63_9MICO</name>
<reference evidence="8" key="1">
    <citation type="journal article" date="2019" name="Int. J. Syst. Evol. Microbiol.">
        <title>The Global Catalogue of Microorganisms (GCM) 10K type strain sequencing project: providing services to taxonomists for standard genome sequencing and annotation.</title>
        <authorList>
            <consortium name="The Broad Institute Genomics Platform"/>
            <consortium name="The Broad Institute Genome Sequencing Center for Infectious Disease"/>
            <person name="Wu L."/>
            <person name="Ma J."/>
        </authorList>
    </citation>
    <scope>NUCLEOTIDE SEQUENCE [LARGE SCALE GENOMIC DNA]</scope>
    <source>
        <strain evidence="8">JCM 17975</strain>
    </source>
</reference>
<keyword evidence="3" id="KW-0808">Transferase</keyword>
<evidence type="ECO:0000259" key="6">
    <source>
        <dbReference type="Pfam" id="PF01555"/>
    </source>
</evidence>
<dbReference type="PANTHER" id="PTHR13370:SF3">
    <property type="entry name" value="TRNA (GUANINE(10)-N2)-METHYLTRANSFERASE HOMOLOG"/>
    <property type="match status" value="1"/>
</dbReference>
<sequence length="250" mass="27248">MTPYFSDQDVTLYLGDAAEVLPTLGAFDAVVTDPPYGETSLDWDVYPVGWPQLMTGHASSMWCFGSMRMFLDHVDDFAGWRMSQDVIWNKGTGTSPATDRFRRVHEHVLHFYRGAWRDTHHDTPRVQIMGRARSGRSSSGPGPSTHAGYGPSAWVDNGTRLVESVLYAPKDRTGAASNPTAKPVGLLELLISYSTLPGATVLDPFAGSGSTAVAARHTGRRAVLIEKREEQCEAVARRLAQGVLDLAADV</sequence>
<keyword evidence="2" id="KW-0489">Methyltransferase</keyword>
<dbReference type="InterPro" id="IPR029063">
    <property type="entry name" value="SAM-dependent_MTases_sf"/>
</dbReference>
<feature type="compositionally biased region" description="Low complexity" evidence="5">
    <location>
        <begin position="132"/>
        <end position="144"/>
    </location>
</feature>
<evidence type="ECO:0000313" key="8">
    <source>
        <dbReference type="Proteomes" id="UP001500843"/>
    </source>
</evidence>
<comment type="caution">
    <text evidence="7">The sequence shown here is derived from an EMBL/GenBank/DDBJ whole genome shotgun (WGS) entry which is preliminary data.</text>
</comment>
<accession>A0ABP8YI63</accession>
<gene>
    <name evidence="7" type="ORF">GCM10023198_60000</name>
</gene>
<protein>
    <recommendedName>
        <fullName evidence="4">Methyltransferase</fullName>
        <ecNumber evidence="4">2.1.1.-</ecNumber>
    </recommendedName>
</protein>
<evidence type="ECO:0000256" key="4">
    <source>
        <dbReference type="RuleBase" id="RU362026"/>
    </source>
</evidence>